<feature type="domain" description="DUF6542" evidence="3">
    <location>
        <begin position="71"/>
        <end position="184"/>
    </location>
</feature>
<feature type="region of interest" description="Disordered" evidence="1">
    <location>
        <begin position="190"/>
        <end position="218"/>
    </location>
</feature>
<organism evidence="4 5">
    <name type="scientific">Streptomyces tremellae</name>
    <dbReference type="NCBI Taxonomy" id="1124239"/>
    <lineage>
        <taxon>Bacteria</taxon>
        <taxon>Bacillati</taxon>
        <taxon>Actinomycetota</taxon>
        <taxon>Actinomycetes</taxon>
        <taxon>Kitasatosporales</taxon>
        <taxon>Streptomycetaceae</taxon>
        <taxon>Streptomyces</taxon>
    </lineage>
</organism>
<accession>A0ABP7FL45</accession>
<keyword evidence="2" id="KW-0472">Membrane</keyword>
<evidence type="ECO:0000259" key="3">
    <source>
        <dbReference type="Pfam" id="PF20177"/>
    </source>
</evidence>
<evidence type="ECO:0000313" key="5">
    <source>
        <dbReference type="Proteomes" id="UP001499884"/>
    </source>
</evidence>
<evidence type="ECO:0000313" key="4">
    <source>
        <dbReference type="EMBL" id="GAA3742660.1"/>
    </source>
</evidence>
<comment type="caution">
    <text evidence="4">The sequence shown here is derived from an EMBL/GenBank/DDBJ whole genome shotgun (WGS) entry which is preliminary data.</text>
</comment>
<keyword evidence="2" id="KW-1133">Transmembrane helix</keyword>
<feature type="region of interest" description="Disordered" evidence="1">
    <location>
        <begin position="1"/>
        <end position="55"/>
    </location>
</feature>
<reference evidence="5" key="1">
    <citation type="journal article" date="2019" name="Int. J. Syst. Evol. Microbiol.">
        <title>The Global Catalogue of Microorganisms (GCM) 10K type strain sequencing project: providing services to taxonomists for standard genome sequencing and annotation.</title>
        <authorList>
            <consortium name="The Broad Institute Genomics Platform"/>
            <consortium name="The Broad Institute Genome Sequencing Center for Infectious Disease"/>
            <person name="Wu L."/>
            <person name="Ma J."/>
        </authorList>
    </citation>
    <scope>NUCLEOTIDE SEQUENCE [LARGE SCALE GENOMIC DNA]</scope>
    <source>
        <strain evidence="5">JCM 30846</strain>
    </source>
</reference>
<feature type="transmembrane region" description="Helical" evidence="2">
    <location>
        <begin position="159"/>
        <end position="179"/>
    </location>
</feature>
<protein>
    <submittedName>
        <fullName evidence="4">Membrane protein</fullName>
    </submittedName>
</protein>
<dbReference type="EMBL" id="BAABEP010000035">
    <property type="protein sequence ID" value="GAA3742660.1"/>
    <property type="molecule type" value="Genomic_DNA"/>
</dbReference>
<sequence length="218" mass="22363">MPVFSPSGTYVGPVDQYRTRQPQRRTSSSVSRGALAQPAGGYRTPVARGASAPSGRVPPVAAALRALPNPRLTGLGAGLFATVSMVFLGFVDSFLFGSSPAFFGAMFLPVSAATALWVRTADLVTAPIGVPIAFALGTVPVSGGTGGFAAQAMAVVTSLAMHAGWLYGGTLIAGVIATVRKIRQMGRRQSERDAAARAAEAAEPGRAVRAPVRAPRRG</sequence>
<dbReference type="Pfam" id="PF20177">
    <property type="entry name" value="DUF6542"/>
    <property type="match status" value="1"/>
</dbReference>
<evidence type="ECO:0000256" key="1">
    <source>
        <dbReference type="SAM" id="MobiDB-lite"/>
    </source>
</evidence>
<proteinExistence type="predicted"/>
<name>A0ABP7FL45_9ACTN</name>
<feature type="transmembrane region" description="Helical" evidence="2">
    <location>
        <begin position="101"/>
        <end position="118"/>
    </location>
</feature>
<evidence type="ECO:0000256" key="2">
    <source>
        <dbReference type="SAM" id="Phobius"/>
    </source>
</evidence>
<gene>
    <name evidence="4" type="ORF">GCM10023082_44390</name>
</gene>
<dbReference type="Proteomes" id="UP001499884">
    <property type="component" value="Unassembled WGS sequence"/>
</dbReference>
<keyword evidence="5" id="KW-1185">Reference proteome</keyword>
<keyword evidence="2" id="KW-0812">Transmembrane</keyword>
<feature type="transmembrane region" description="Helical" evidence="2">
    <location>
        <begin position="72"/>
        <end position="95"/>
    </location>
</feature>
<dbReference type="InterPro" id="IPR046672">
    <property type="entry name" value="DUF6542"/>
</dbReference>
<feature type="compositionally biased region" description="Low complexity" evidence="1">
    <location>
        <begin position="196"/>
        <end position="218"/>
    </location>
</feature>
<feature type="transmembrane region" description="Helical" evidence="2">
    <location>
        <begin position="130"/>
        <end position="153"/>
    </location>
</feature>